<dbReference type="PANTHER" id="PTHR46797:SF23">
    <property type="entry name" value="HTH-TYPE TRANSCRIPTIONAL REGULATOR SUTR"/>
    <property type="match status" value="1"/>
</dbReference>
<name>A0A7G5IEQ6_9SPHN</name>
<dbReference type="InterPro" id="IPR010982">
    <property type="entry name" value="Lambda_DNA-bd_dom_sf"/>
</dbReference>
<gene>
    <name evidence="5" type="ORF">H3309_10625</name>
</gene>
<dbReference type="GO" id="GO:0003677">
    <property type="term" value="F:DNA binding"/>
    <property type="evidence" value="ECO:0007669"/>
    <property type="project" value="UniProtKB-KW"/>
</dbReference>
<evidence type="ECO:0000256" key="2">
    <source>
        <dbReference type="ARBA" id="ARBA00023125"/>
    </source>
</evidence>
<evidence type="ECO:0000256" key="1">
    <source>
        <dbReference type="ARBA" id="ARBA00023015"/>
    </source>
</evidence>
<evidence type="ECO:0000259" key="4">
    <source>
        <dbReference type="PROSITE" id="PS50943"/>
    </source>
</evidence>
<dbReference type="InterPro" id="IPR050807">
    <property type="entry name" value="TransReg_Diox_bact_type"/>
</dbReference>
<dbReference type="GO" id="GO:0003700">
    <property type="term" value="F:DNA-binding transcription factor activity"/>
    <property type="evidence" value="ECO:0007669"/>
    <property type="project" value="TreeGrafter"/>
</dbReference>
<sequence length="132" mass="14191">MTVQFITVPKGEELAVLPRREWEALVSAAEDAQDLAEGRAIAAAWRAGEIEAFPGELVSALVNGANPVRQFRQFRGVSQADLAARAGLSASYLSQIENGTREGTGLTLSRIATALNIDLELLVWDHASRTSD</sequence>
<feature type="domain" description="HTH cro/C1-type" evidence="4">
    <location>
        <begin position="68"/>
        <end position="122"/>
    </location>
</feature>
<keyword evidence="2" id="KW-0238">DNA-binding</keyword>
<evidence type="ECO:0000313" key="5">
    <source>
        <dbReference type="EMBL" id="QMW21848.1"/>
    </source>
</evidence>
<keyword evidence="1" id="KW-0805">Transcription regulation</keyword>
<dbReference type="PANTHER" id="PTHR46797">
    <property type="entry name" value="HTH-TYPE TRANSCRIPTIONAL REGULATOR"/>
    <property type="match status" value="1"/>
</dbReference>
<dbReference type="EMBL" id="CP059851">
    <property type="protein sequence ID" value="QMW21848.1"/>
    <property type="molecule type" value="Genomic_DNA"/>
</dbReference>
<dbReference type="KEGG" id="sand:H3309_10625"/>
<evidence type="ECO:0000256" key="3">
    <source>
        <dbReference type="ARBA" id="ARBA00023163"/>
    </source>
</evidence>
<accession>A0A7G5IEQ6</accession>
<protein>
    <submittedName>
        <fullName evidence="5">Helix-turn-helix transcriptional regulator</fullName>
    </submittedName>
</protein>
<keyword evidence="6" id="KW-1185">Reference proteome</keyword>
<dbReference type="RefSeq" id="WP_182294694.1">
    <property type="nucleotide sequence ID" value="NZ_CP059851.1"/>
</dbReference>
<evidence type="ECO:0000313" key="6">
    <source>
        <dbReference type="Proteomes" id="UP000515292"/>
    </source>
</evidence>
<dbReference type="SUPFAM" id="SSF47413">
    <property type="entry name" value="lambda repressor-like DNA-binding domains"/>
    <property type="match status" value="1"/>
</dbReference>
<proteinExistence type="predicted"/>
<dbReference type="Gene3D" id="1.10.260.40">
    <property type="entry name" value="lambda repressor-like DNA-binding domains"/>
    <property type="match status" value="1"/>
</dbReference>
<reference evidence="5 6" key="1">
    <citation type="submission" date="2020-07" db="EMBL/GenBank/DDBJ databases">
        <title>Complete genome sequence for Sandaracinobacter sp. M6.</title>
        <authorList>
            <person name="Tang Y."/>
            <person name="Liu Q."/>
            <person name="Guo Z."/>
            <person name="Lei P."/>
            <person name="Huang B."/>
        </authorList>
    </citation>
    <scope>NUCLEOTIDE SEQUENCE [LARGE SCALE GENOMIC DNA]</scope>
    <source>
        <strain evidence="5 6">M6</strain>
    </source>
</reference>
<dbReference type="InterPro" id="IPR001387">
    <property type="entry name" value="Cro/C1-type_HTH"/>
</dbReference>
<dbReference type="SMART" id="SM00530">
    <property type="entry name" value="HTH_XRE"/>
    <property type="match status" value="1"/>
</dbReference>
<dbReference type="PROSITE" id="PS50943">
    <property type="entry name" value="HTH_CROC1"/>
    <property type="match status" value="1"/>
</dbReference>
<organism evidence="5 6">
    <name type="scientific">Sandaracinobacteroides saxicola</name>
    <dbReference type="NCBI Taxonomy" id="2759707"/>
    <lineage>
        <taxon>Bacteria</taxon>
        <taxon>Pseudomonadati</taxon>
        <taxon>Pseudomonadota</taxon>
        <taxon>Alphaproteobacteria</taxon>
        <taxon>Sphingomonadales</taxon>
        <taxon>Sphingosinicellaceae</taxon>
        <taxon>Sandaracinobacteroides</taxon>
    </lineage>
</organism>
<dbReference type="CDD" id="cd00093">
    <property type="entry name" value="HTH_XRE"/>
    <property type="match status" value="1"/>
</dbReference>
<dbReference type="Pfam" id="PF01381">
    <property type="entry name" value="HTH_3"/>
    <property type="match status" value="1"/>
</dbReference>
<keyword evidence="3" id="KW-0804">Transcription</keyword>
<dbReference type="AlphaFoldDB" id="A0A7G5IEQ6"/>
<dbReference type="GO" id="GO:0005829">
    <property type="term" value="C:cytosol"/>
    <property type="evidence" value="ECO:0007669"/>
    <property type="project" value="TreeGrafter"/>
</dbReference>
<dbReference type="Proteomes" id="UP000515292">
    <property type="component" value="Chromosome"/>
</dbReference>